<organism evidence="11 12">
    <name type="scientific">Natronocella acetinitrilica</name>
    <dbReference type="NCBI Taxonomy" id="414046"/>
    <lineage>
        <taxon>Bacteria</taxon>
        <taxon>Pseudomonadati</taxon>
        <taxon>Pseudomonadota</taxon>
        <taxon>Gammaproteobacteria</taxon>
        <taxon>Chromatiales</taxon>
        <taxon>Ectothiorhodospiraceae</taxon>
        <taxon>Natronocella</taxon>
    </lineage>
</organism>
<comment type="function">
    <text evidence="9">Part of the tripartite ATP-independent periplasmic (TRAP) transport system.</text>
</comment>
<dbReference type="PANTHER" id="PTHR35011:SF10">
    <property type="entry name" value="TRAP TRANSPORTER SMALL PERMEASE PROTEIN"/>
    <property type="match status" value="1"/>
</dbReference>
<accession>A0AAE3G8W0</accession>
<keyword evidence="2 9" id="KW-0813">Transport</keyword>
<evidence type="ECO:0000256" key="3">
    <source>
        <dbReference type="ARBA" id="ARBA00022475"/>
    </source>
</evidence>
<dbReference type="GO" id="GO:0015740">
    <property type="term" value="P:C4-dicarboxylate transport"/>
    <property type="evidence" value="ECO:0007669"/>
    <property type="project" value="TreeGrafter"/>
</dbReference>
<evidence type="ECO:0000313" key="11">
    <source>
        <dbReference type="EMBL" id="MCP1676931.1"/>
    </source>
</evidence>
<feature type="domain" description="Tripartite ATP-independent periplasmic transporters DctQ component" evidence="10">
    <location>
        <begin position="26"/>
        <end position="155"/>
    </location>
</feature>
<reference evidence="11" key="1">
    <citation type="submission" date="2022-03" db="EMBL/GenBank/DDBJ databases">
        <title>Genomic Encyclopedia of Type Strains, Phase III (KMG-III): the genomes of soil and plant-associated and newly described type strains.</title>
        <authorList>
            <person name="Whitman W."/>
        </authorList>
    </citation>
    <scope>NUCLEOTIDE SEQUENCE</scope>
    <source>
        <strain evidence="11">ANL 6-2</strain>
    </source>
</reference>
<feature type="transmembrane region" description="Helical" evidence="9">
    <location>
        <begin position="130"/>
        <end position="151"/>
    </location>
</feature>
<sequence>MHYASQLYRGLLNGMAVVAALTLVWLMVAVVLSVLMRNFGLQPWSWLFVSTEYGMFYLTLLGAPWLVREKGHVHIELLTAALPPTMLQVVSRLVALLCVLACAVLAWKGFDLVMTHIERGSTDTRGGYFIPRWILTSAYPICFGLMAIEFFRFVVGRDLLHSGQAGIAE</sequence>
<keyword evidence="4 9" id="KW-0997">Cell inner membrane</keyword>
<feature type="transmembrane region" description="Helical" evidence="9">
    <location>
        <begin position="12"/>
        <end position="34"/>
    </location>
</feature>
<evidence type="ECO:0000313" key="12">
    <source>
        <dbReference type="Proteomes" id="UP001205843"/>
    </source>
</evidence>
<keyword evidence="6 9" id="KW-1133">Transmembrane helix</keyword>
<evidence type="ECO:0000256" key="7">
    <source>
        <dbReference type="ARBA" id="ARBA00023136"/>
    </source>
</evidence>
<name>A0AAE3G8W0_9GAMM</name>
<evidence type="ECO:0000256" key="1">
    <source>
        <dbReference type="ARBA" id="ARBA00004429"/>
    </source>
</evidence>
<keyword evidence="5 9" id="KW-0812">Transmembrane</keyword>
<evidence type="ECO:0000256" key="8">
    <source>
        <dbReference type="ARBA" id="ARBA00038436"/>
    </source>
</evidence>
<keyword evidence="12" id="KW-1185">Reference proteome</keyword>
<feature type="transmembrane region" description="Helical" evidence="9">
    <location>
        <begin position="89"/>
        <end position="110"/>
    </location>
</feature>
<dbReference type="GO" id="GO:0022857">
    <property type="term" value="F:transmembrane transporter activity"/>
    <property type="evidence" value="ECO:0007669"/>
    <property type="project" value="UniProtKB-UniRule"/>
</dbReference>
<evidence type="ECO:0000256" key="9">
    <source>
        <dbReference type="RuleBase" id="RU369079"/>
    </source>
</evidence>
<dbReference type="Pfam" id="PF04290">
    <property type="entry name" value="DctQ"/>
    <property type="match status" value="1"/>
</dbReference>
<comment type="caution">
    <text evidence="11">The sequence shown here is derived from an EMBL/GenBank/DDBJ whole genome shotgun (WGS) entry which is preliminary data.</text>
</comment>
<dbReference type="RefSeq" id="WP_253484443.1">
    <property type="nucleotide sequence ID" value="NZ_JALJXV010000012.1"/>
</dbReference>
<comment type="subunit">
    <text evidence="9">The complex comprises the extracytoplasmic solute receptor protein and the two transmembrane proteins.</text>
</comment>
<dbReference type="EMBL" id="JALJXV010000012">
    <property type="protein sequence ID" value="MCP1676931.1"/>
    <property type="molecule type" value="Genomic_DNA"/>
</dbReference>
<dbReference type="AlphaFoldDB" id="A0AAE3G8W0"/>
<comment type="subcellular location">
    <subcellularLocation>
        <location evidence="1 9">Cell inner membrane</location>
        <topology evidence="1 9">Multi-pass membrane protein</topology>
    </subcellularLocation>
</comment>
<dbReference type="InterPro" id="IPR055348">
    <property type="entry name" value="DctQ"/>
</dbReference>
<evidence type="ECO:0000256" key="2">
    <source>
        <dbReference type="ARBA" id="ARBA00022448"/>
    </source>
</evidence>
<evidence type="ECO:0000256" key="5">
    <source>
        <dbReference type="ARBA" id="ARBA00022692"/>
    </source>
</evidence>
<evidence type="ECO:0000256" key="4">
    <source>
        <dbReference type="ARBA" id="ARBA00022519"/>
    </source>
</evidence>
<evidence type="ECO:0000259" key="10">
    <source>
        <dbReference type="Pfam" id="PF04290"/>
    </source>
</evidence>
<keyword evidence="7 9" id="KW-0472">Membrane</keyword>
<feature type="transmembrane region" description="Helical" evidence="9">
    <location>
        <begin position="46"/>
        <end position="68"/>
    </location>
</feature>
<proteinExistence type="inferred from homology"/>
<dbReference type="PANTHER" id="PTHR35011">
    <property type="entry name" value="2,3-DIKETO-L-GULONATE TRAP TRANSPORTER SMALL PERMEASE PROTEIN YIAM"/>
    <property type="match status" value="1"/>
</dbReference>
<keyword evidence="3" id="KW-1003">Cell membrane</keyword>
<gene>
    <name evidence="11" type="ORF">J2T57_004105</name>
</gene>
<comment type="similarity">
    <text evidence="8 9">Belongs to the TRAP transporter small permease family.</text>
</comment>
<dbReference type="Proteomes" id="UP001205843">
    <property type="component" value="Unassembled WGS sequence"/>
</dbReference>
<dbReference type="GO" id="GO:0005886">
    <property type="term" value="C:plasma membrane"/>
    <property type="evidence" value="ECO:0007669"/>
    <property type="project" value="UniProtKB-SubCell"/>
</dbReference>
<protein>
    <recommendedName>
        <fullName evidence="9">TRAP transporter small permease protein</fullName>
    </recommendedName>
</protein>
<dbReference type="InterPro" id="IPR007387">
    <property type="entry name" value="TRAP_DctQ"/>
</dbReference>
<evidence type="ECO:0000256" key="6">
    <source>
        <dbReference type="ARBA" id="ARBA00022989"/>
    </source>
</evidence>